<protein>
    <submittedName>
        <fullName evidence="1">Uncharacterized protein</fullName>
    </submittedName>
</protein>
<name>A0A1X7HBC6_TRICW</name>
<dbReference type="Proteomes" id="UP000192911">
    <property type="component" value="Unassembled WGS sequence"/>
</dbReference>
<dbReference type="AlphaFoldDB" id="A0A1X7HBC6"/>
<evidence type="ECO:0000313" key="2">
    <source>
        <dbReference type="Proteomes" id="UP000192911"/>
    </source>
</evidence>
<dbReference type="EMBL" id="FXAH01000025">
    <property type="protein sequence ID" value="SMF82272.1"/>
    <property type="molecule type" value="Genomic_DNA"/>
</dbReference>
<accession>A0A1X7HBC6</accession>
<dbReference type="GeneID" id="95552151"/>
<dbReference type="RefSeq" id="WP_269149716.1">
    <property type="nucleotide sequence ID" value="NZ_BSQD01000021.1"/>
</dbReference>
<sequence length="82" mass="9474">MTNPQCNTIKTITLEIRINSNFCHLHHDIHQEWDQAFPANRLLASATLDRLRHNAYCLVLDGHSYRSPRHLPEHHLNLANAG</sequence>
<dbReference type="STRING" id="28094.SAMN06295900_12530"/>
<gene>
    <name evidence="1" type="ORF">SAMN06295900_12530</name>
</gene>
<keyword evidence="2" id="KW-1185">Reference proteome</keyword>
<dbReference type="GO" id="GO:0005524">
    <property type="term" value="F:ATP binding"/>
    <property type="evidence" value="ECO:0007669"/>
    <property type="project" value="InterPro"/>
</dbReference>
<evidence type="ECO:0000313" key="1">
    <source>
        <dbReference type="EMBL" id="SMF82272.1"/>
    </source>
</evidence>
<organism evidence="1 2">
    <name type="scientific">Trinickia caryophylli</name>
    <name type="common">Paraburkholderia caryophylli</name>
    <dbReference type="NCBI Taxonomy" id="28094"/>
    <lineage>
        <taxon>Bacteria</taxon>
        <taxon>Pseudomonadati</taxon>
        <taxon>Pseudomonadota</taxon>
        <taxon>Betaproteobacteria</taxon>
        <taxon>Burkholderiales</taxon>
        <taxon>Burkholderiaceae</taxon>
        <taxon>Trinickia</taxon>
    </lineage>
</organism>
<proteinExistence type="predicted"/>
<reference evidence="2" key="1">
    <citation type="submission" date="2017-04" db="EMBL/GenBank/DDBJ databases">
        <authorList>
            <person name="Varghese N."/>
            <person name="Submissions S."/>
        </authorList>
    </citation>
    <scope>NUCLEOTIDE SEQUENCE [LARGE SCALE GENOMIC DNA]</scope>
    <source>
        <strain evidence="2">Ballard 720</strain>
    </source>
</reference>